<dbReference type="InterPro" id="IPR022147">
    <property type="entry name" value="GSIII_N"/>
</dbReference>
<dbReference type="Gene3D" id="1.20.120.1560">
    <property type="match status" value="1"/>
</dbReference>
<dbReference type="InterPro" id="IPR014746">
    <property type="entry name" value="Gln_synth/guanido_kin_cat_dom"/>
</dbReference>
<evidence type="ECO:0000256" key="1">
    <source>
        <dbReference type="PROSITE-ProRule" id="PRU01330"/>
    </source>
</evidence>
<feature type="domain" description="GS beta-grasp" evidence="3">
    <location>
        <begin position="62"/>
        <end position="151"/>
    </location>
</feature>
<evidence type="ECO:0000313" key="5">
    <source>
        <dbReference type="EMBL" id="MCL3787473.1"/>
    </source>
</evidence>
<dbReference type="InterPro" id="IPR027303">
    <property type="entry name" value="Gln_synth_gly_rich_site"/>
</dbReference>
<evidence type="ECO:0000256" key="2">
    <source>
        <dbReference type="RuleBase" id="RU000384"/>
    </source>
</evidence>
<dbReference type="Pfam" id="PF00120">
    <property type="entry name" value="Gln-synt_C"/>
    <property type="match status" value="1"/>
</dbReference>
<feature type="domain" description="GS catalytic" evidence="4">
    <location>
        <begin position="156"/>
        <end position="586"/>
    </location>
</feature>
<dbReference type="PROSITE" id="PS00181">
    <property type="entry name" value="GLNA_ATP"/>
    <property type="match status" value="1"/>
</dbReference>
<comment type="caution">
    <text evidence="5">The sequence shown here is derived from an EMBL/GenBank/DDBJ whole genome shotgun (WGS) entry which is preliminary data.</text>
</comment>
<protein>
    <submittedName>
        <fullName evidence="5">Glutamine synthetase type III</fullName>
    </submittedName>
</protein>
<dbReference type="Gene3D" id="3.30.590.10">
    <property type="entry name" value="Glutamine synthetase/guanido kinase, catalytic domain"/>
    <property type="match status" value="1"/>
</dbReference>
<dbReference type="SMART" id="SM01230">
    <property type="entry name" value="Gln-synt_C"/>
    <property type="match status" value="1"/>
</dbReference>
<dbReference type="PANTHER" id="PTHR42974:SF1">
    <property type="entry name" value="TYPE-3 GLUTAMINE SYNTHETASE"/>
    <property type="match status" value="1"/>
</dbReference>
<dbReference type="InterPro" id="IPR040577">
    <property type="entry name" value="Gln-synt_C"/>
</dbReference>
<evidence type="ECO:0000259" key="4">
    <source>
        <dbReference type="PROSITE" id="PS51987"/>
    </source>
</evidence>
<dbReference type="SUPFAM" id="SSF55931">
    <property type="entry name" value="Glutamine synthetase/guanido kinase"/>
    <property type="match status" value="1"/>
</dbReference>
<dbReference type="PROSITE" id="PS51987">
    <property type="entry name" value="GS_CATALYTIC"/>
    <property type="match status" value="1"/>
</dbReference>
<dbReference type="PANTHER" id="PTHR42974">
    <property type="entry name" value="GLUTAMINE SYNTHETASE"/>
    <property type="match status" value="1"/>
</dbReference>
<dbReference type="PROSITE" id="PS51986">
    <property type="entry name" value="GS_BETA_GRASP"/>
    <property type="match status" value="1"/>
</dbReference>
<name>A0ABT0NIK5_9FIRM</name>
<evidence type="ECO:0000313" key="6">
    <source>
        <dbReference type="Proteomes" id="UP001056693"/>
    </source>
</evidence>
<dbReference type="InterPro" id="IPR052725">
    <property type="entry name" value="GS_Type-3"/>
</dbReference>
<proteinExistence type="inferred from homology"/>
<keyword evidence="6" id="KW-1185">Reference proteome</keyword>
<dbReference type="RefSeq" id="WP_249376495.1">
    <property type="nucleotide sequence ID" value="NZ_SNUZ01000007.1"/>
</dbReference>
<dbReference type="EMBL" id="SNUZ01000007">
    <property type="protein sequence ID" value="MCL3787473.1"/>
    <property type="molecule type" value="Genomic_DNA"/>
</dbReference>
<dbReference type="Proteomes" id="UP001056693">
    <property type="component" value="Unassembled WGS sequence"/>
</dbReference>
<gene>
    <name evidence="5" type="ORF">E2N93_05535</name>
</gene>
<dbReference type="InterPro" id="IPR008147">
    <property type="entry name" value="Gln_synt_N"/>
</dbReference>
<dbReference type="InterPro" id="IPR008146">
    <property type="entry name" value="Gln_synth_cat_dom"/>
</dbReference>
<comment type="similarity">
    <text evidence="1 2">Belongs to the glutamine synthetase family.</text>
</comment>
<dbReference type="Pfam" id="PF12437">
    <property type="entry name" value="GSIII_N"/>
    <property type="match status" value="1"/>
</dbReference>
<evidence type="ECO:0000259" key="3">
    <source>
        <dbReference type="PROSITE" id="PS51986"/>
    </source>
</evidence>
<reference evidence="5 6" key="1">
    <citation type="submission" date="2019-03" db="EMBL/GenBank/DDBJ databases">
        <authorList>
            <person name="Molinero N."/>
            <person name="Sanchez B."/>
            <person name="Walker A."/>
            <person name="Duncan S."/>
            <person name="Delgado S."/>
            <person name="Margolles A."/>
        </authorList>
    </citation>
    <scope>NUCLEOTIDE SEQUENCE [LARGE SCALE GENOMIC DNA]</scope>
    <source>
        <strain evidence="5 6">IPLA60002</strain>
    </source>
</reference>
<dbReference type="Pfam" id="PF18318">
    <property type="entry name" value="Gln-synt_C-ter"/>
    <property type="match status" value="1"/>
</dbReference>
<organism evidence="5 6">
    <name type="scientific">Ruminococcus bromii</name>
    <dbReference type="NCBI Taxonomy" id="40518"/>
    <lineage>
        <taxon>Bacteria</taxon>
        <taxon>Bacillati</taxon>
        <taxon>Bacillota</taxon>
        <taxon>Clostridia</taxon>
        <taxon>Eubacteriales</taxon>
        <taxon>Oscillospiraceae</taxon>
        <taxon>Ruminococcus</taxon>
    </lineage>
</organism>
<accession>A0ABT0NIK5</accession>
<sequence length="697" mass="77469">MAKVPELFGSMVFNDQMMLERLPKATYKALKKTIQNGEPLDESVANVVASAMKDWAIEKGCTHYTHWFQPMTGITAEKHDSFITPNGDGQVIMEFSGKELVKGEPDASSFPSGGIRATFEARGYTTWDPTSYAFAKDGTLYIPTAFCSYTGEVLDKKTPLLRSMERISTEACKVLNLLGKTDVTRVTTTVGPEQEYFLIDKDVYDQRKDLIYTGRTLFGAKAPKGQELDDHYFGAIKTRVASFMADLDNELWKLGILAKTKHNEVAPSQHELAPIFTTTNIATDHNELTMEVMKKIAEKHGLVCLLHEKPFAGVNGSGKHNNWSISTNTGENLLDPGKTPETNIQFQLFLAAIVKAVHEYQDLLRISVASAGNDHRLGANEAPPAIISMYLGDDLGALVESIINGTEYISKGKVKMSTGVDVLPDFKKDTSDRNRTSPFAFTGNKFEFRALGSALNIACPNIMLNTMVAEELSEFYDELKDASDLDAAVKALIKKTFTEHQAIIFNGNNYAPEWVEEAEKRGLLNLKSLPDAVEHYIDQKNIDLFTKNKIYSVDEIHARYEIELENYAKIINIEALTMIDMAKKDMIPAVTSYVRELTDTALAKKALSDAIPTSVEEDLITSLSNKLVCFSKKTAELENAVIGASEYEGDVLAYAKYYRESVFSVMTELRAIGDAMETETAADYWPYPSYGEMLYGV</sequence>